<dbReference type="RefSeq" id="WP_111590002.1">
    <property type="nucleotide sequence ID" value="NZ_QLMA01000001.1"/>
</dbReference>
<accession>A0A327W9B0</accession>
<organism evidence="3 4">
    <name type="scientific">Chitinophaga dinghuensis</name>
    <dbReference type="NCBI Taxonomy" id="1539050"/>
    <lineage>
        <taxon>Bacteria</taxon>
        <taxon>Pseudomonadati</taxon>
        <taxon>Bacteroidota</taxon>
        <taxon>Chitinophagia</taxon>
        <taxon>Chitinophagales</taxon>
        <taxon>Chitinophagaceae</taxon>
        <taxon>Chitinophaga</taxon>
    </lineage>
</organism>
<feature type="region of interest" description="Disordered" evidence="1">
    <location>
        <begin position="163"/>
        <end position="185"/>
    </location>
</feature>
<sequence length="360" mass="39134">MKRFLALFLFAAPLALQAQSKLAQNIIDDFSSRAAYHYQLKNDSIMGYIAEQLTRSGAGGLDIDSTVTNLSKDPVALDAALKYLYQYSDCNRQRFIENLREMGLKTNNVFPVATYTANKYKDQTKELLDDKKDFLVTYTGPHTGNITAAAPVAAVQSAGNHAAPAAASSGETATENATATAAAAPTPVDTRNWEVKPVFQARTTDQLATLYGKENIGQRDGSDIGGNATGKIAYVVYPESDDELEINMDGDNGNVLIFAHEHTKWKTPFGIKPGDPLEKLNKINGRAFKINGFEWADGGMVISWEGGQLDGKGVTILLKANNTGDPKQYDQVTGDKKLRSDMPALKKLDIVIQSIAFKSN</sequence>
<dbReference type="EMBL" id="QLMA01000001">
    <property type="protein sequence ID" value="RAJ87297.1"/>
    <property type="molecule type" value="Genomic_DNA"/>
</dbReference>
<evidence type="ECO:0000256" key="1">
    <source>
        <dbReference type="SAM" id="MobiDB-lite"/>
    </source>
</evidence>
<name>A0A327W9B0_9BACT</name>
<keyword evidence="4" id="KW-1185">Reference proteome</keyword>
<proteinExistence type="predicted"/>
<feature type="chain" id="PRO_5016285736" evidence="2">
    <location>
        <begin position="19"/>
        <end position="360"/>
    </location>
</feature>
<dbReference type="AlphaFoldDB" id="A0A327W9B0"/>
<evidence type="ECO:0000313" key="4">
    <source>
        <dbReference type="Proteomes" id="UP000249819"/>
    </source>
</evidence>
<keyword evidence="2" id="KW-0732">Signal</keyword>
<dbReference type="OrthoDB" id="1144014at2"/>
<evidence type="ECO:0000256" key="2">
    <source>
        <dbReference type="SAM" id="SignalP"/>
    </source>
</evidence>
<feature type="signal peptide" evidence="2">
    <location>
        <begin position="1"/>
        <end position="18"/>
    </location>
</feature>
<comment type="caution">
    <text evidence="3">The sequence shown here is derived from an EMBL/GenBank/DDBJ whole genome shotgun (WGS) entry which is preliminary data.</text>
</comment>
<protein>
    <submittedName>
        <fullName evidence="3">Uncharacterized protein</fullName>
    </submittedName>
</protein>
<dbReference type="Proteomes" id="UP000249819">
    <property type="component" value="Unassembled WGS sequence"/>
</dbReference>
<reference evidence="3 4" key="1">
    <citation type="submission" date="2018-06" db="EMBL/GenBank/DDBJ databases">
        <title>Genomic Encyclopedia of Archaeal and Bacterial Type Strains, Phase II (KMG-II): from individual species to whole genera.</title>
        <authorList>
            <person name="Goeker M."/>
        </authorList>
    </citation>
    <scope>NUCLEOTIDE SEQUENCE [LARGE SCALE GENOMIC DNA]</scope>
    <source>
        <strain evidence="3 4">DSM 29821</strain>
    </source>
</reference>
<gene>
    <name evidence="3" type="ORF">CLV59_10146</name>
</gene>
<evidence type="ECO:0000313" key="3">
    <source>
        <dbReference type="EMBL" id="RAJ87297.1"/>
    </source>
</evidence>